<dbReference type="Pfam" id="PF13304">
    <property type="entry name" value="AAA_21"/>
    <property type="match status" value="1"/>
</dbReference>
<sequence>MRLQKARIEGYRSIRKPLEFVVEPSVTVIVGPNDHGKSNLLKSLLHLNSSNDFDQDDLNWDSESKSDELPSVVGTVELDSKSKGFLIDIENRARKKINEKINERDSDIEDDELEQEQIVPENATSSPEGGAPATPPQPPAPTTTESDFEDLPEEPLDLLEADHIPDTITLSRIGLFGELEIEGLEEFQDEVQNEFFDYLPRFELIEPITKLSDSVTAEELKGDENEFMRGIFYYAGINPNDATTLFKQNDRTQMQVSQASDVLNETLKQSWSQGQDLQFRLTHDSKEDRIDLQIQDPSVASRYVRASRRSSGFTHYFSLKTILHSRQKDHPANSYILLFDEPGLFLHLSGQYDLLQVLEALSRESQVLYVTHSLFMINKTFPTRHRLIMKSEEGTTINGKPYTGRWQSVLNALGLSLTGSILFANHVLLTEGDSDPIYIYAIVQKAVLAGKVDMEINSLAVMSTSESKNTDTLLRLLLETEPVPKIAVVCDGDKGGKDRIKFISNVLKDKEIPSKTLTTDTSIEDHVPMIKEIYVPAVAAFVVKVLSFLGETPPNEESLKDKLLEDFNDKFDKEDTVVEISKWTNDVAVRIGGLKKKPSKVGIAREYATRLIDIDNREFKFGRRGKALIEWLQKELSIPTTHEVKESIMNE</sequence>
<dbReference type="GO" id="GO:0005524">
    <property type="term" value="F:ATP binding"/>
    <property type="evidence" value="ECO:0007669"/>
    <property type="project" value="InterPro"/>
</dbReference>
<evidence type="ECO:0000313" key="4">
    <source>
        <dbReference type="Proteomes" id="UP000315724"/>
    </source>
</evidence>
<dbReference type="Gene3D" id="3.40.50.300">
    <property type="entry name" value="P-loop containing nucleotide triphosphate hydrolases"/>
    <property type="match status" value="2"/>
</dbReference>
<name>A0A517QRN9_9PLAN</name>
<proteinExistence type="predicted"/>
<dbReference type="Proteomes" id="UP000315724">
    <property type="component" value="Chromosome"/>
</dbReference>
<evidence type="ECO:0000259" key="2">
    <source>
        <dbReference type="Pfam" id="PF13304"/>
    </source>
</evidence>
<accession>A0A517QRN9</accession>
<feature type="region of interest" description="Disordered" evidence="1">
    <location>
        <begin position="121"/>
        <end position="150"/>
    </location>
</feature>
<dbReference type="KEGG" id="tpol:Mal48_35380"/>
<dbReference type="InterPro" id="IPR003959">
    <property type="entry name" value="ATPase_AAA_core"/>
</dbReference>
<dbReference type="InterPro" id="IPR051396">
    <property type="entry name" value="Bact_Antivir_Def_Nuclease"/>
</dbReference>
<dbReference type="RefSeq" id="WP_145201970.1">
    <property type="nucleotide sequence ID" value="NZ_CP036267.1"/>
</dbReference>
<gene>
    <name evidence="3" type="primary">smc_5</name>
    <name evidence="3" type="ORF">Mal48_35380</name>
</gene>
<reference evidence="3 4" key="1">
    <citation type="submission" date="2019-02" db="EMBL/GenBank/DDBJ databases">
        <title>Deep-cultivation of Planctomycetes and their phenomic and genomic characterization uncovers novel biology.</title>
        <authorList>
            <person name="Wiegand S."/>
            <person name="Jogler M."/>
            <person name="Boedeker C."/>
            <person name="Pinto D."/>
            <person name="Vollmers J."/>
            <person name="Rivas-Marin E."/>
            <person name="Kohn T."/>
            <person name="Peeters S.H."/>
            <person name="Heuer A."/>
            <person name="Rast P."/>
            <person name="Oberbeckmann S."/>
            <person name="Bunk B."/>
            <person name="Jeske O."/>
            <person name="Meyerdierks A."/>
            <person name="Storesund J.E."/>
            <person name="Kallscheuer N."/>
            <person name="Luecker S."/>
            <person name="Lage O.M."/>
            <person name="Pohl T."/>
            <person name="Merkel B.J."/>
            <person name="Hornburger P."/>
            <person name="Mueller R.-W."/>
            <person name="Bruemmer F."/>
            <person name="Labrenz M."/>
            <person name="Spormann A.M."/>
            <person name="Op den Camp H."/>
            <person name="Overmann J."/>
            <person name="Amann R."/>
            <person name="Jetten M.S.M."/>
            <person name="Mascher T."/>
            <person name="Medema M.H."/>
            <person name="Devos D.P."/>
            <person name="Kaster A.-K."/>
            <person name="Ovreas L."/>
            <person name="Rohde M."/>
            <person name="Galperin M.Y."/>
            <person name="Jogler C."/>
        </authorList>
    </citation>
    <scope>NUCLEOTIDE SEQUENCE [LARGE SCALE GENOMIC DNA]</scope>
    <source>
        <strain evidence="3 4">Mal48</strain>
    </source>
</reference>
<dbReference type="PANTHER" id="PTHR43581:SF4">
    <property type="entry name" value="ATP_GTP PHOSPHATASE"/>
    <property type="match status" value="1"/>
</dbReference>
<organism evidence="3 4">
    <name type="scientific">Thalassoglobus polymorphus</name>
    <dbReference type="NCBI Taxonomy" id="2527994"/>
    <lineage>
        <taxon>Bacteria</taxon>
        <taxon>Pseudomonadati</taxon>
        <taxon>Planctomycetota</taxon>
        <taxon>Planctomycetia</taxon>
        <taxon>Planctomycetales</taxon>
        <taxon>Planctomycetaceae</taxon>
        <taxon>Thalassoglobus</taxon>
    </lineage>
</organism>
<dbReference type="GO" id="GO:0016887">
    <property type="term" value="F:ATP hydrolysis activity"/>
    <property type="evidence" value="ECO:0007669"/>
    <property type="project" value="InterPro"/>
</dbReference>
<evidence type="ECO:0000313" key="3">
    <source>
        <dbReference type="EMBL" id="QDT34278.1"/>
    </source>
</evidence>
<keyword evidence="4" id="KW-1185">Reference proteome</keyword>
<dbReference type="EMBL" id="CP036267">
    <property type="protein sequence ID" value="QDT34278.1"/>
    <property type="molecule type" value="Genomic_DNA"/>
</dbReference>
<feature type="domain" description="ATPase AAA-type core" evidence="2">
    <location>
        <begin position="26"/>
        <end position="375"/>
    </location>
</feature>
<dbReference type="SUPFAM" id="SSF52540">
    <property type="entry name" value="P-loop containing nucleoside triphosphate hydrolases"/>
    <property type="match status" value="1"/>
</dbReference>
<dbReference type="AlphaFoldDB" id="A0A517QRN9"/>
<evidence type="ECO:0000256" key="1">
    <source>
        <dbReference type="SAM" id="MobiDB-lite"/>
    </source>
</evidence>
<dbReference type="InterPro" id="IPR027417">
    <property type="entry name" value="P-loop_NTPase"/>
</dbReference>
<dbReference type="OrthoDB" id="260942at2"/>
<dbReference type="PANTHER" id="PTHR43581">
    <property type="entry name" value="ATP/GTP PHOSPHATASE"/>
    <property type="match status" value="1"/>
</dbReference>
<protein>
    <submittedName>
        <fullName evidence="3">Chromosome partition protein Smc</fullName>
    </submittedName>
</protein>